<dbReference type="InterPro" id="IPR010730">
    <property type="entry name" value="HET"/>
</dbReference>
<reference evidence="2 3" key="1">
    <citation type="submission" date="2023-08" db="EMBL/GenBank/DDBJ databases">
        <title>Black Yeasts Isolated from many extreme environments.</title>
        <authorList>
            <person name="Coleine C."/>
            <person name="Stajich J.E."/>
            <person name="Selbmann L."/>
        </authorList>
    </citation>
    <scope>NUCLEOTIDE SEQUENCE [LARGE SCALE GENOMIC DNA]</scope>
    <source>
        <strain evidence="2 3">CCFEE 5792</strain>
    </source>
</reference>
<organism evidence="2 3">
    <name type="scientific">Exophiala bonariae</name>
    <dbReference type="NCBI Taxonomy" id="1690606"/>
    <lineage>
        <taxon>Eukaryota</taxon>
        <taxon>Fungi</taxon>
        <taxon>Dikarya</taxon>
        <taxon>Ascomycota</taxon>
        <taxon>Pezizomycotina</taxon>
        <taxon>Eurotiomycetes</taxon>
        <taxon>Chaetothyriomycetidae</taxon>
        <taxon>Chaetothyriales</taxon>
        <taxon>Herpotrichiellaceae</taxon>
        <taxon>Exophiala</taxon>
    </lineage>
</organism>
<evidence type="ECO:0000313" key="3">
    <source>
        <dbReference type="Proteomes" id="UP001358417"/>
    </source>
</evidence>
<protein>
    <recommendedName>
        <fullName evidence="1">Heterokaryon incompatibility domain-containing protein</fullName>
    </recommendedName>
</protein>
<keyword evidence="3" id="KW-1185">Reference proteome</keyword>
<evidence type="ECO:0000313" key="2">
    <source>
        <dbReference type="EMBL" id="KAK5064539.1"/>
    </source>
</evidence>
<dbReference type="RefSeq" id="XP_064711863.1">
    <property type="nucleotide sequence ID" value="XM_064844003.1"/>
</dbReference>
<comment type="caution">
    <text evidence="2">The sequence shown here is derived from an EMBL/GenBank/DDBJ whole genome shotgun (WGS) entry which is preliminary data.</text>
</comment>
<feature type="domain" description="Heterokaryon incompatibility" evidence="1">
    <location>
        <begin position="88"/>
        <end position="292"/>
    </location>
</feature>
<dbReference type="EMBL" id="JAVRRD010000001">
    <property type="protein sequence ID" value="KAK5064539.1"/>
    <property type="molecule type" value="Genomic_DNA"/>
</dbReference>
<dbReference type="Pfam" id="PF06985">
    <property type="entry name" value="HET"/>
    <property type="match status" value="1"/>
</dbReference>
<accession>A0AAV9NQE3</accession>
<dbReference type="Proteomes" id="UP001358417">
    <property type="component" value="Unassembled WGS sequence"/>
</dbReference>
<proteinExistence type="predicted"/>
<sequence>MRAVKRVVPPSLNNRFARPSRRRFSLTHPIRSQRHHEATQSACSTTSLYGQQLWPQEIRLLLLQPAANPDTPIVAKLERTSLTSGMKYAALSYTWGTPFASDAPVDDETMASYENDRHHYLIDLNGIEFPVGRNLAEGLRRLRHATEQRALWVDALCINQQDQEERGLQVRYMGRIYQQAELVCVWLGEGLNDLPSRPAMALIEGILDSFKHWYGTEKFEKRWGETSEKALLTCDSIDQRMFWEWLHEKNARQWVQRDDLHLHLGTAFSPAWKALDDLLSRTWWDRAWTWQEKELARSIKIYLGDLELSWRKLRFAMLLVMAHDQAHGRGQKDQLMPNRRYLHIVDNISIERNSPTFLDMAINIRHRECRDPADKIFGLLGAVQQEADSSSSHINARIARYQEFSNFSGMIRYGEKVATVPRLYTEFARYHIQDMRDLRALQACNPRKKGRHPELPSWVADWSDTSNSYELSSYIYDAAGNTTVDVTYDPTNRQMSLRGTFVDTVSTVYRDATIDALEDAAHEDKVDDNLQNWQRAVTDYYGTIYLRDIKNSRSDPGQGLLAKTVYEPTGESLGEAYWRTLLVNKRPGTKMDADRRIKPQELVEDIFHGEVLKRMGGGALTAPTRSYVPGWLGALHRTVLRNRFFTTGRGLFGLAPANLREGDVVVVLDGGNVPFLLRKRDDHYQLVEEAYVHGFMHGAAIKERRSDASLERVFHLR</sequence>
<dbReference type="PANTHER" id="PTHR24148:SF64">
    <property type="entry name" value="HETEROKARYON INCOMPATIBILITY DOMAIN-CONTAINING PROTEIN"/>
    <property type="match status" value="1"/>
</dbReference>
<name>A0AAV9NQE3_9EURO</name>
<dbReference type="Pfam" id="PF26639">
    <property type="entry name" value="Het-6_barrel"/>
    <property type="match status" value="1"/>
</dbReference>
<dbReference type="AlphaFoldDB" id="A0AAV9NQE3"/>
<dbReference type="GeneID" id="89968594"/>
<evidence type="ECO:0000259" key="1">
    <source>
        <dbReference type="Pfam" id="PF06985"/>
    </source>
</evidence>
<dbReference type="InterPro" id="IPR052895">
    <property type="entry name" value="HetReg/Transcr_Mod"/>
</dbReference>
<gene>
    <name evidence="2" type="ORF">LTR84_000372</name>
</gene>
<dbReference type="PANTHER" id="PTHR24148">
    <property type="entry name" value="ANKYRIN REPEAT DOMAIN-CONTAINING PROTEIN 39 HOMOLOG-RELATED"/>
    <property type="match status" value="1"/>
</dbReference>